<dbReference type="InterPro" id="IPR004300">
    <property type="entry name" value="Glyco_hydro_57_N"/>
</dbReference>
<dbReference type="SUPFAM" id="SSF88713">
    <property type="entry name" value="Glycoside hydrolase/deacetylase"/>
    <property type="match status" value="1"/>
</dbReference>
<sequence>MASICFYFQVHQPYRIKKYRIFDVGHDHEYFNDRSERDLNNEKILHKVAKKCYLPTNKLLLELLEKHPEFKIAFSFSGVFLDQLDEFSPETLKSFQKLVKTGRVEILDETYYHSLAFLYSKDEFVRQVELHRKKVKELFGVVPKVFRHTELVYNNELAKFVEDMGYKAILAEGADHILGWRSPNFVYRAPNVTKIKTLLKNYRLSDDIAFRFSSRDWAEWPLTSEKFARWVDAVNGNGNLVNLFMDYETFGEHQWEDTGIFDFMRALPRELLKHPDNDFVTPSEAAKRYPVVGEFDAHNFVSWADVERDLSAWLSNSMQKEAITNLYALEGEVLATKDARLIEDWRKLQTSDHFYYMCTKWFADGDVHKYFNPYDTPYEAFIAYNNVLQDLRLRIAGTKKKKGGLPALSEARRAGVNVPPKKTVKKVTFAKKKKVPKKQVAAKKKK</sequence>
<evidence type="ECO:0000256" key="1">
    <source>
        <dbReference type="ARBA" id="ARBA00006821"/>
    </source>
</evidence>
<accession>A0A1G2DH46</accession>
<name>A0A1G2DH46_9BACT</name>
<dbReference type="InterPro" id="IPR011330">
    <property type="entry name" value="Glyco_hydro/deAcase_b/a-brl"/>
</dbReference>
<dbReference type="GO" id="GO:0005975">
    <property type="term" value="P:carbohydrate metabolic process"/>
    <property type="evidence" value="ECO:0007669"/>
    <property type="project" value="InterPro"/>
</dbReference>
<proteinExistence type="inferred from homology"/>
<dbReference type="InterPro" id="IPR052046">
    <property type="entry name" value="GH57_Enzymes"/>
</dbReference>
<gene>
    <name evidence="4" type="ORF">A3C93_03680</name>
</gene>
<dbReference type="Gene3D" id="3.20.110.20">
    <property type="match status" value="1"/>
</dbReference>
<evidence type="ECO:0000256" key="2">
    <source>
        <dbReference type="ARBA" id="ARBA00023277"/>
    </source>
</evidence>
<protein>
    <submittedName>
        <fullName evidence="4">Alpha-amylase</fullName>
    </submittedName>
</protein>
<reference evidence="4 5" key="1">
    <citation type="journal article" date="2016" name="Nat. Commun.">
        <title>Thousands of microbial genomes shed light on interconnected biogeochemical processes in an aquifer system.</title>
        <authorList>
            <person name="Anantharaman K."/>
            <person name="Brown C.T."/>
            <person name="Hug L.A."/>
            <person name="Sharon I."/>
            <person name="Castelle C.J."/>
            <person name="Probst A.J."/>
            <person name="Thomas B.C."/>
            <person name="Singh A."/>
            <person name="Wilkins M.J."/>
            <person name="Karaoz U."/>
            <person name="Brodie E.L."/>
            <person name="Williams K.H."/>
            <person name="Hubbard S.S."/>
            <person name="Banfield J.F."/>
        </authorList>
    </citation>
    <scope>NUCLEOTIDE SEQUENCE [LARGE SCALE GENOMIC DNA]</scope>
</reference>
<dbReference type="EMBL" id="MHLO01000012">
    <property type="protein sequence ID" value="OGZ12896.1"/>
    <property type="molecule type" value="Genomic_DNA"/>
</dbReference>
<comment type="caution">
    <text evidence="4">The sequence shown here is derived from an EMBL/GenBank/DDBJ whole genome shotgun (WGS) entry which is preliminary data.</text>
</comment>
<evidence type="ECO:0000259" key="3">
    <source>
        <dbReference type="Pfam" id="PF03065"/>
    </source>
</evidence>
<feature type="domain" description="Glycoside hydrolase family 57 N-terminal" evidence="3">
    <location>
        <begin position="6"/>
        <end position="293"/>
    </location>
</feature>
<dbReference type="Proteomes" id="UP000178636">
    <property type="component" value="Unassembled WGS sequence"/>
</dbReference>
<dbReference type="PANTHER" id="PTHR36306:SF1">
    <property type="entry name" value="ALPHA-AMYLASE-RELATED"/>
    <property type="match status" value="1"/>
</dbReference>
<organism evidence="4 5">
    <name type="scientific">Candidatus Lloydbacteria bacterium RIFCSPHIGHO2_02_FULL_54_17</name>
    <dbReference type="NCBI Taxonomy" id="1798664"/>
    <lineage>
        <taxon>Bacteria</taxon>
        <taxon>Candidatus Lloydiibacteriota</taxon>
    </lineage>
</organism>
<dbReference type="PANTHER" id="PTHR36306">
    <property type="entry name" value="ALPHA-AMYLASE-RELATED-RELATED"/>
    <property type="match status" value="1"/>
</dbReference>
<comment type="similarity">
    <text evidence="1">Belongs to the glycosyl hydrolase 57 family.</text>
</comment>
<keyword evidence="2" id="KW-0119">Carbohydrate metabolism</keyword>
<evidence type="ECO:0000313" key="5">
    <source>
        <dbReference type="Proteomes" id="UP000178636"/>
    </source>
</evidence>
<dbReference type="STRING" id="1798664.A3C93_03680"/>
<dbReference type="Pfam" id="PF03065">
    <property type="entry name" value="Glyco_hydro_57"/>
    <property type="match status" value="1"/>
</dbReference>
<dbReference type="GO" id="GO:0003824">
    <property type="term" value="F:catalytic activity"/>
    <property type="evidence" value="ECO:0007669"/>
    <property type="project" value="InterPro"/>
</dbReference>
<evidence type="ECO:0000313" key="4">
    <source>
        <dbReference type="EMBL" id="OGZ12896.1"/>
    </source>
</evidence>
<dbReference type="AlphaFoldDB" id="A0A1G2DH46"/>
<dbReference type="CDD" id="cd10795">
    <property type="entry name" value="GH57N_MJA1_like"/>
    <property type="match status" value="1"/>
</dbReference>